<reference evidence="1" key="1">
    <citation type="submission" date="2020-09" db="EMBL/GenBank/DDBJ databases">
        <title>Genome-Enabled Discovery of Anthraquinone Biosynthesis in Senna tora.</title>
        <authorList>
            <person name="Kang S.-H."/>
            <person name="Pandey R.P."/>
            <person name="Lee C.-M."/>
            <person name="Sim J.-S."/>
            <person name="Jeong J.-T."/>
            <person name="Choi B.-S."/>
            <person name="Jung M."/>
            <person name="Ginzburg D."/>
            <person name="Zhao K."/>
            <person name="Won S.Y."/>
            <person name="Oh T.-J."/>
            <person name="Yu Y."/>
            <person name="Kim N.-H."/>
            <person name="Lee O.R."/>
            <person name="Lee T.-H."/>
            <person name="Bashyal P."/>
            <person name="Kim T.-S."/>
            <person name="Lee W.-H."/>
            <person name="Kawkins C."/>
            <person name="Kim C.-K."/>
            <person name="Kim J.S."/>
            <person name="Ahn B.O."/>
            <person name="Rhee S.Y."/>
            <person name="Sohng J.K."/>
        </authorList>
    </citation>
    <scope>NUCLEOTIDE SEQUENCE</scope>
    <source>
        <tissue evidence="1">Leaf</tissue>
    </source>
</reference>
<evidence type="ECO:0000313" key="1">
    <source>
        <dbReference type="EMBL" id="KAF7830590.1"/>
    </source>
</evidence>
<accession>A0A834U1W0</accession>
<keyword evidence="2" id="KW-1185">Reference proteome</keyword>
<dbReference type="Proteomes" id="UP000634136">
    <property type="component" value="Unassembled WGS sequence"/>
</dbReference>
<gene>
    <name evidence="1" type="ORF">G2W53_012923</name>
</gene>
<evidence type="ECO:0000313" key="2">
    <source>
        <dbReference type="Proteomes" id="UP000634136"/>
    </source>
</evidence>
<protein>
    <submittedName>
        <fullName evidence="1">Uncharacterized protein</fullName>
    </submittedName>
</protein>
<organism evidence="1 2">
    <name type="scientific">Senna tora</name>
    <dbReference type="NCBI Taxonomy" id="362788"/>
    <lineage>
        <taxon>Eukaryota</taxon>
        <taxon>Viridiplantae</taxon>
        <taxon>Streptophyta</taxon>
        <taxon>Embryophyta</taxon>
        <taxon>Tracheophyta</taxon>
        <taxon>Spermatophyta</taxon>
        <taxon>Magnoliopsida</taxon>
        <taxon>eudicotyledons</taxon>
        <taxon>Gunneridae</taxon>
        <taxon>Pentapetalae</taxon>
        <taxon>rosids</taxon>
        <taxon>fabids</taxon>
        <taxon>Fabales</taxon>
        <taxon>Fabaceae</taxon>
        <taxon>Caesalpinioideae</taxon>
        <taxon>Cassia clade</taxon>
        <taxon>Senna</taxon>
    </lineage>
</organism>
<sequence>MALAEGFRGQILFQVESSRYGGGPPLIVKESKYHK</sequence>
<dbReference type="EMBL" id="JAAIUW010000005">
    <property type="protein sequence ID" value="KAF7830590.1"/>
    <property type="molecule type" value="Genomic_DNA"/>
</dbReference>
<name>A0A834U1W0_9FABA</name>
<dbReference type="AlphaFoldDB" id="A0A834U1W0"/>
<comment type="caution">
    <text evidence="1">The sequence shown here is derived from an EMBL/GenBank/DDBJ whole genome shotgun (WGS) entry which is preliminary data.</text>
</comment>
<proteinExistence type="predicted"/>